<keyword evidence="3" id="KW-1185">Reference proteome</keyword>
<dbReference type="EMBL" id="MRZV01000543">
    <property type="protein sequence ID" value="PIK48051.1"/>
    <property type="molecule type" value="Genomic_DNA"/>
</dbReference>
<gene>
    <name evidence="2" type="ORF">BSL78_15086</name>
</gene>
<feature type="domain" description="Reverse transcriptase" evidence="1">
    <location>
        <begin position="264"/>
        <end position="538"/>
    </location>
</feature>
<dbReference type="PROSITE" id="PS50878">
    <property type="entry name" value="RT_POL"/>
    <property type="match status" value="1"/>
</dbReference>
<dbReference type="Pfam" id="PF00078">
    <property type="entry name" value="RVT_1"/>
    <property type="match status" value="1"/>
</dbReference>
<name>A0A2G8KJ71_STIJA</name>
<dbReference type="Proteomes" id="UP000230750">
    <property type="component" value="Unassembled WGS sequence"/>
</dbReference>
<dbReference type="STRING" id="307972.A0A2G8KJ71"/>
<evidence type="ECO:0000313" key="3">
    <source>
        <dbReference type="Proteomes" id="UP000230750"/>
    </source>
</evidence>
<dbReference type="PANTHER" id="PTHR31635">
    <property type="entry name" value="REVERSE TRANSCRIPTASE DOMAIN-CONTAINING PROTEIN-RELATED"/>
    <property type="match status" value="1"/>
</dbReference>
<dbReference type="SUPFAM" id="SSF56219">
    <property type="entry name" value="DNase I-like"/>
    <property type="match status" value="1"/>
</dbReference>
<dbReference type="AlphaFoldDB" id="A0A2G8KJ71"/>
<dbReference type="OrthoDB" id="6143068at2759"/>
<proteinExistence type="predicted"/>
<reference evidence="2 3" key="1">
    <citation type="journal article" date="2017" name="PLoS Biol.">
        <title>The sea cucumber genome provides insights into morphological evolution and visceral regeneration.</title>
        <authorList>
            <person name="Zhang X."/>
            <person name="Sun L."/>
            <person name="Yuan J."/>
            <person name="Sun Y."/>
            <person name="Gao Y."/>
            <person name="Zhang L."/>
            <person name="Li S."/>
            <person name="Dai H."/>
            <person name="Hamel J.F."/>
            <person name="Liu C."/>
            <person name="Yu Y."/>
            <person name="Liu S."/>
            <person name="Lin W."/>
            <person name="Guo K."/>
            <person name="Jin S."/>
            <person name="Xu P."/>
            <person name="Storey K.B."/>
            <person name="Huan P."/>
            <person name="Zhang T."/>
            <person name="Zhou Y."/>
            <person name="Zhang J."/>
            <person name="Lin C."/>
            <person name="Li X."/>
            <person name="Xing L."/>
            <person name="Huo D."/>
            <person name="Sun M."/>
            <person name="Wang L."/>
            <person name="Mercier A."/>
            <person name="Li F."/>
            <person name="Yang H."/>
            <person name="Xiang J."/>
        </authorList>
    </citation>
    <scope>NUCLEOTIDE SEQUENCE [LARGE SCALE GENOMIC DNA]</scope>
    <source>
        <strain evidence="2">Shaxun</strain>
        <tissue evidence="2">Muscle</tissue>
    </source>
</reference>
<dbReference type="InterPro" id="IPR000477">
    <property type="entry name" value="RT_dom"/>
</dbReference>
<accession>A0A2G8KJ71</accession>
<dbReference type="InterPro" id="IPR043502">
    <property type="entry name" value="DNA/RNA_pol_sf"/>
</dbReference>
<comment type="caution">
    <text evidence="2">The sequence shown here is derived from an EMBL/GenBank/DDBJ whole genome shotgun (WGS) entry which is preliminary data.</text>
</comment>
<dbReference type="SUPFAM" id="SSF56672">
    <property type="entry name" value="DNA/RNA polymerases"/>
    <property type="match status" value="1"/>
</dbReference>
<dbReference type="InterPro" id="IPR036691">
    <property type="entry name" value="Endo/exonu/phosph_ase_sf"/>
</dbReference>
<evidence type="ECO:0000313" key="2">
    <source>
        <dbReference type="EMBL" id="PIK48051.1"/>
    </source>
</evidence>
<dbReference type="Pfam" id="PF13966">
    <property type="entry name" value="zf-RVT"/>
    <property type="match status" value="1"/>
</dbReference>
<dbReference type="PANTHER" id="PTHR31635:SF196">
    <property type="entry name" value="REVERSE TRANSCRIPTASE DOMAIN-CONTAINING PROTEIN-RELATED"/>
    <property type="match status" value="1"/>
</dbReference>
<evidence type="ECO:0000259" key="1">
    <source>
        <dbReference type="PROSITE" id="PS50878"/>
    </source>
</evidence>
<protein>
    <submittedName>
        <fullName evidence="2">Pol-like protein</fullName>
    </submittedName>
</protein>
<dbReference type="InterPro" id="IPR026960">
    <property type="entry name" value="RVT-Znf"/>
</dbReference>
<dbReference type="Gene3D" id="3.60.10.10">
    <property type="entry name" value="Endonuclease/exonuclease/phosphatase"/>
    <property type="match status" value="1"/>
</dbReference>
<dbReference type="CDD" id="cd01650">
    <property type="entry name" value="RT_nLTR_like"/>
    <property type="match status" value="1"/>
</dbReference>
<organism evidence="2 3">
    <name type="scientific">Stichopus japonicus</name>
    <name type="common">Sea cucumber</name>
    <dbReference type="NCBI Taxonomy" id="307972"/>
    <lineage>
        <taxon>Eukaryota</taxon>
        <taxon>Metazoa</taxon>
        <taxon>Echinodermata</taxon>
        <taxon>Eleutherozoa</taxon>
        <taxon>Echinozoa</taxon>
        <taxon>Holothuroidea</taxon>
        <taxon>Aspidochirotacea</taxon>
        <taxon>Aspidochirotida</taxon>
        <taxon>Stichopodidae</taxon>
        <taxon>Apostichopus</taxon>
    </lineage>
</organism>
<sequence>MMTFHDLIDIWRERNPLSKHFTWSSNVTHGIHCRLDFFLVSRNLANSTSNVRISPGIQSDHSFVHLKFSIHSAKRGPGYWKFNNSLLDDVVFVELITKLISTELSSNNNTNSTIQWELLKFKIRSVSMKYSKDKAKERRLKETDLLSKISDLECQLFQNECPNIRAKLRNAQTELLTFYDYKLKGTIIRSRARWVEEGEKIQDHPQLTLDDSSSCDGPLDLEECFSALSSMKNDKAPGSDGLTANFYKKFWHIIGQVVINSLNSGFQEGALTAEQSRGIITVILKPGKDSTLLKNYRPITLLNTDYKIGAKAIAARLKCVIHKIIGPNQTGFMKGKFIGENIRFVLDLIDYASNHNIPGLLFLIDFEKAFDKLEWNFIDYTLSFFSFGNSLREWINVFYKRGNACVCNNGFSTGFFNIQRGVRQGCPLSPYLFILCVEVLALKVISNVNIKGIRVGNNVIKLSQYADDTTFFLDGSRDSFEETLSVLDDFRLASGLAINISKCNIMPLGSFINNLPTCINDLALNVTTGPVTMLGVSFTQNRDDLFRLNYQPKLSRLKKCLRVWSGRDLTPIGRNIIVKTFALSQLVFLFLVLPNPPIGFIKELESIIFDFIWGGSSDKVKRSSMINRLADGGLKVIHINSFINSLKCTWIKRYCNDIHGPWKIFFDLELYKLGKQFLFQCNCNKRDISIPNNFVSQIIKAWCEISFNNPTDNYGNQFLWNNSYIRINNQIVFYKFLYEANVKYVRDLYGENGRPLTFHFFRTKFNLPMFPFTIYTGLINAIPLEWRRDYVQNCNFPNCNEIWLDKVLHSNSTSQCVYSRYLDKVAQIPTASRKWANVFNNLTTEDWNRFYSIPWATVSESKIQYFQFRVLHRIIGTNKLLHTIGKSDSPNCTFCDTHIESIEHLFWECSVTSTFILGVEAMLLNKQFFFSKKDILLGFGVDVAHPYNFLILYMKHFIFQCKLNKCIPVVEDFFYKFKFTISVKKYTQHRYRSKNQSVKWSLERKHLSCSMNCQHLAVEAQKPCLIGLHVPFIPKMRKRVCILPIVNRVSDSGDQLTIHLWFHNDDTLEHESLINEEVYRQKGTIVHDPVSVQLKSMTSTLHISTNSSTSQCNPHPRKVDVAMETLWLKNRHKLEFRLQNKGLKDTVNLEIEARYGMSVKNLFQLNIQLQV</sequence>